<evidence type="ECO:0000256" key="8">
    <source>
        <dbReference type="SAM" id="SignalP"/>
    </source>
</evidence>
<feature type="domain" description="EGF-like" evidence="9">
    <location>
        <begin position="313"/>
        <end position="348"/>
    </location>
</feature>
<accession>A0ABD3VAH1</accession>
<sequence>MLISGRGLLLCLIVMTCKLDIVLAEPDPAFLVTYIPSANIPPNMKKSYCRFPITENGMPLTTARCTTFNVDVLFLSLYADYKSDTLFLYEHLRNMVFLERNHSREDIRTWTSLQTGPSSFLTRIAFDWLSHSLYWTDPNYGWIGVMNTKSGDAHMYTIIQHDIIQRPHGITLDPHQGFLFWTDIGQTVNIWQSSMLGDEMKVLISSGLIAPYSIVADVHEQKIFWIDDGKDTIESAQYDGTGRKIIRRISHAVLFDIEVFKELVYVSDKQNKAVHVMDKNNSGTYQMIQLSDHVPHGIVMYHREAQRMVSTDYCSRLQCSHICASHKDGAMCMCREGFVLKADNKTCSDLGLFHRGLVVSNSTSICIGDVHAISVGGYSFSCIQLTTEITYFELDTTQREIIFANRSGVYYISVDHFQVKQLFRNSGTISGLGLDWIDQTIYWTEVDTGVISSVSKIKKISFTIHSGLDSPRNILVLPFERRILWVSGQYLHKIECSNLDGSDKKDVIQFSSLSKPASISFDPTNRRLYFVDLIHITSCNLDGSDVKKLFVAPNSIDSIYVYKGFLLLLYQLSQHSQSFIKSFVIDNSNLTEKITTQFQSIGRIVDMKVLDKRIQPRMKGPCDVMNGGCEHICIATGLVNRMCYCRFGFQLDTTNKTACSSNPVLNNFLLVSDWTHDMIYQLALDTNDIDVQAVDIKEILDPSGIAYDYTRRMVIWGSSTKQQIHTKSLDDFSEKVLFPSGDRYSVHPDRFAIDFSTGNIYYTAVSVNESANARGGYIGVLSVDGHHKQLVTGFQKLRAIVLHPAKGLMFWTDHGSDSHIGRAEMDGQNSIKFISSGVTWPNGLALDYSADRLYWSDGFTNRIESCNLDGSDRKVIHVDSEAHLMDIAYDNAGSLYYTAWNRLYITKLTLSQPNQTERLFEKAELGRLDALEIFTVDSQPRNALCSNNNGNCSTLCLPSTTGRTCACEDGVAVREDGRTCSNVTPRMLFQEDYTVTEVKPSKERTTPLPDNSNNEEAIDEDDESDEDLCEEGMSNILCEKFNICCNIA</sequence>
<dbReference type="PANTHER" id="PTHR46513:SF44">
    <property type="entry name" value="LDL RECEPTOR RELATED PROTEIN 4"/>
    <property type="match status" value="1"/>
</dbReference>
<keyword evidence="5" id="KW-0325">Glycoprotein</keyword>
<evidence type="ECO:0000256" key="6">
    <source>
        <dbReference type="PROSITE-ProRule" id="PRU00461"/>
    </source>
</evidence>
<feature type="repeat" description="LDL-receptor class B" evidence="6">
    <location>
        <begin position="481"/>
        <end position="525"/>
    </location>
</feature>
<dbReference type="Proteomes" id="UP001634394">
    <property type="component" value="Unassembled WGS sequence"/>
</dbReference>
<feature type="repeat" description="LDL-receptor class B" evidence="6">
    <location>
        <begin position="177"/>
        <end position="220"/>
    </location>
</feature>
<evidence type="ECO:0000256" key="5">
    <source>
        <dbReference type="ARBA" id="ARBA00023180"/>
    </source>
</evidence>
<feature type="chain" id="PRO_5044725102" description="EGF-like domain-containing protein" evidence="8">
    <location>
        <begin position="25"/>
        <end position="1048"/>
    </location>
</feature>
<dbReference type="Gene3D" id="2.120.10.30">
    <property type="entry name" value="TolB, C-terminal domain"/>
    <property type="match status" value="3"/>
</dbReference>
<keyword evidence="11" id="KW-1185">Reference proteome</keyword>
<dbReference type="PANTHER" id="PTHR46513">
    <property type="entry name" value="VITELLOGENIN RECEPTOR-LIKE PROTEIN-RELATED-RELATED"/>
    <property type="match status" value="1"/>
</dbReference>
<reference evidence="10 11" key="1">
    <citation type="submission" date="2024-11" db="EMBL/GenBank/DDBJ databases">
        <title>Chromosome-level genome assembly of the freshwater bivalve Anodonta woodiana.</title>
        <authorList>
            <person name="Chen X."/>
        </authorList>
    </citation>
    <scope>NUCLEOTIDE SEQUENCE [LARGE SCALE GENOMIC DNA]</scope>
    <source>
        <strain evidence="10">MN2024</strain>
        <tissue evidence="10">Gills</tissue>
    </source>
</reference>
<dbReference type="InterPro" id="IPR000033">
    <property type="entry name" value="LDLR_classB_rpt"/>
</dbReference>
<keyword evidence="2 8" id="KW-0732">Signal</keyword>
<feature type="repeat" description="LDL-receptor class B" evidence="6">
    <location>
        <begin position="807"/>
        <end position="850"/>
    </location>
</feature>
<feature type="repeat" description="LDL-receptor class B" evidence="6">
    <location>
        <begin position="851"/>
        <end position="893"/>
    </location>
</feature>
<evidence type="ECO:0000256" key="4">
    <source>
        <dbReference type="ARBA" id="ARBA00023157"/>
    </source>
</evidence>
<dbReference type="AlphaFoldDB" id="A0ABD3VAH1"/>
<evidence type="ECO:0000256" key="3">
    <source>
        <dbReference type="ARBA" id="ARBA00022737"/>
    </source>
</evidence>
<evidence type="ECO:0000313" key="10">
    <source>
        <dbReference type="EMBL" id="KAL3858579.1"/>
    </source>
</evidence>
<dbReference type="EMBL" id="JBJQND010000012">
    <property type="protein sequence ID" value="KAL3858579.1"/>
    <property type="molecule type" value="Genomic_DNA"/>
</dbReference>
<evidence type="ECO:0000256" key="2">
    <source>
        <dbReference type="ARBA" id="ARBA00022729"/>
    </source>
</evidence>
<feature type="region of interest" description="Disordered" evidence="7">
    <location>
        <begin position="998"/>
        <end position="1026"/>
    </location>
</feature>
<gene>
    <name evidence="10" type="ORF">ACJMK2_008853</name>
</gene>
<dbReference type="SUPFAM" id="SSF57184">
    <property type="entry name" value="Growth factor receptor domain"/>
    <property type="match status" value="1"/>
</dbReference>
<dbReference type="InterPro" id="IPR009030">
    <property type="entry name" value="Growth_fac_rcpt_cys_sf"/>
</dbReference>
<comment type="caution">
    <text evidence="10">The sequence shown here is derived from an EMBL/GenBank/DDBJ whole genome shotgun (WGS) entry which is preliminary data.</text>
</comment>
<dbReference type="EMBL" id="JBJQND010000012">
    <property type="protein sequence ID" value="KAL3858578.1"/>
    <property type="molecule type" value="Genomic_DNA"/>
</dbReference>
<protein>
    <recommendedName>
        <fullName evidence="9">EGF-like domain-containing protein</fullName>
    </recommendedName>
</protein>
<name>A0ABD3VAH1_SINWO</name>
<evidence type="ECO:0000259" key="9">
    <source>
        <dbReference type="SMART" id="SM00181"/>
    </source>
</evidence>
<feature type="signal peptide" evidence="8">
    <location>
        <begin position="1"/>
        <end position="24"/>
    </location>
</feature>
<dbReference type="EMBL" id="JBJQND010000012">
    <property type="protein sequence ID" value="KAL3858577.1"/>
    <property type="molecule type" value="Genomic_DNA"/>
</dbReference>
<dbReference type="Pfam" id="PF00058">
    <property type="entry name" value="Ldl_recept_b"/>
    <property type="match status" value="1"/>
</dbReference>
<dbReference type="InterPro" id="IPR000742">
    <property type="entry name" value="EGF"/>
</dbReference>
<dbReference type="InterPro" id="IPR050778">
    <property type="entry name" value="Cueball_EGF_LRP_Nidogen"/>
</dbReference>
<proteinExistence type="predicted"/>
<organism evidence="10 11">
    <name type="scientific">Sinanodonta woodiana</name>
    <name type="common">Chinese pond mussel</name>
    <name type="synonym">Anodonta woodiana</name>
    <dbReference type="NCBI Taxonomy" id="1069815"/>
    <lineage>
        <taxon>Eukaryota</taxon>
        <taxon>Metazoa</taxon>
        <taxon>Spiralia</taxon>
        <taxon>Lophotrochozoa</taxon>
        <taxon>Mollusca</taxon>
        <taxon>Bivalvia</taxon>
        <taxon>Autobranchia</taxon>
        <taxon>Heteroconchia</taxon>
        <taxon>Palaeoheterodonta</taxon>
        <taxon>Unionida</taxon>
        <taxon>Unionoidea</taxon>
        <taxon>Unionidae</taxon>
        <taxon>Unioninae</taxon>
        <taxon>Sinanodonta</taxon>
    </lineage>
</organism>
<evidence type="ECO:0000256" key="7">
    <source>
        <dbReference type="SAM" id="MobiDB-lite"/>
    </source>
</evidence>
<keyword evidence="3" id="KW-0677">Repeat</keyword>
<keyword evidence="1" id="KW-0245">EGF-like domain</keyword>
<evidence type="ECO:0000313" key="11">
    <source>
        <dbReference type="Proteomes" id="UP001634394"/>
    </source>
</evidence>
<dbReference type="PROSITE" id="PS51120">
    <property type="entry name" value="LDLRB"/>
    <property type="match status" value="4"/>
</dbReference>
<dbReference type="FunFam" id="2.120.10.30:FF:000241">
    <property type="entry name" value="Low-density lipoprotein receptor-related protein 6"/>
    <property type="match status" value="1"/>
</dbReference>
<dbReference type="SMART" id="SM00135">
    <property type="entry name" value="LY"/>
    <property type="match status" value="10"/>
</dbReference>
<feature type="domain" description="EGF-like" evidence="9">
    <location>
        <begin position="944"/>
        <end position="981"/>
    </location>
</feature>
<feature type="compositionally biased region" description="Acidic residues" evidence="7">
    <location>
        <begin position="1016"/>
        <end position="1026"/>
    </location>
</feature>
<feature type="domain" description="EGF-like" evidence="9">
    <location>
        <begin position="621"/>
        <end position="660"/>
    </location>
</feature>
<dbReference type="SUPFAM" id="SSF63825">
    <property type="entry name" value="YWTD domain"/>
    <property type="match status" value="3"/>
</dbReference>
<dbReference type="InterPro" id="IPR011042">
    <property type="entry name" value="6-blade_b-propeller_TolB-like"/>
</dbReference>
<evidence type="ECO:0000256" key="1">
    <source>
        <dbReference type="ARBA" id="ARBA00022536"/>
    </source>
</evidence>
<dbReference type="SMART" id="SM00181">
    <property type="entry name" value="EGF"/>
    <property type="match status" value="3"/>
</dbReference>
<keyword evidence="4" id="KW-1015">Disulfide bond</keyword>
<dbReference type="Pfam" id="PF14670">
    <property type="entry name" value="FXa_inhibition"/>
    <property type="match status" value="1"/>
</dbReference>